<organism evidence="3 4">
    <name type="scientific">Byssothecium circinans</name>
    <dbReference type="NCBI Taxonomy" id="147558"/>
    <lineage>
        <taxon>Eukaryota</taxon>
        <taxon>Fungi</taxon>
        <taxon>Dikarya</taxon>
        <taxon>Ascomycota</taxon>
        <taxon>Pezizomycotina</taxon>
        <taxon>Dothideomycetes</taxon>
        <taxon>Pleosporomycetidae</taxon>
        <taxon>Pleosporales</taxon>
        <taxon>Massarineae</taxon>
        <taxon>Massarinaceae</taxon>
        <taxon>Byssothecium</taxon>
    </lineage>
</organism>
<dbReference type="GO" id="GO:0006270">
    <property type="term" value="P:DNA replication initiation"/>
    <property type="evidence" value="ECO:0007669"/>
    <property type="project" value="InterPro"/>
</dbReference>
<dbReference type="GO" id="GO:0031261">
    <property type="term" value="C:DNA replication preinitiation complex"/>
    <property type="evidence" value="ECO:0007669"/>
    <property type="project" value="TreeGrafter"/>
</dbReference>
<sequence length="894" mass="99486">MALFALQTTAMLHSTFRLPTEHLGLPAKREPAPKPRLPSKRKRDTICGLGDFNKPFTIKLCPSTPYDKPYTFKPVRIIGRSQLPLSFLDTSAEDNFATNRLFTASVHILERHYESQLKENEAPRLLIARYETKKTLYAVERVEARVYSLCKLAAWLKEKDVSELWDPDNLSIYPKPSPLEESAASQGEWWKYASIDTQPAPRPLKRVKTSMLRQPKPTSQTVEPNNSSKEYDMTKTAKPQPEPPTAEMELHGMQPPAALTPQEQLEGLVEQYLNSLYLSKTSLAYFAKGPIARIRNAFTSPEEGAPQTYELVAFLRTMLLSHKAEDRKYGEKLQEVIKTIPPGFLSDDEETEKSKKRKSKKKAKLNAAGMYPQEADVVKKWWNAEIPSGDVFGEETMDQRIKRRLADLRVREALAQMILMLEIVSLEALSTYKPPPEDAGTAGETQNQDESQPKPKKRKKKLDDINLLLDLLLDKLCIWQSVEQAGVLDFDAPAQHGGSSDRLQSFCVEVIIPFYMNRLPEQARMVNKKLGGPTTSSPLKRKAMKPPTSRNSGEPTEPEPKKSRRSLTRVSTDTNVQTGGQRRAPSLARSTTDSALINGIKREGSEVRLSAIPLQRSPSQAARRSMSQMRILKGREIDLEATSAAAAAKLRLKKRVEEEKKVEADLKDAISALKKPNRGLAVGSYVDEVEKRGLGLSNKSRKPATTVRKPQKDVLVAATPHAVRRIPYDMIERTPMHHRNPFMRPRGDDGPPSSDFCIPSSVARPTSSVVPATVQRSVKTRTFAESSIAETPSKFACGFAKSLKPPVNRTLFSTPLKRRAPSPDDSPVQVDATPTKIVASSPSDILNTTKPRLLFATPSKSASKMAVAAAPVPSPPNAVNDEEEPDIYAALGWD</sequence>
<feature type="region of interest" description="Disordered" evidence="1">
    <location>
        <begin position="867"/>
        <end position="894"/>
    </location>
</feature>
<proteinExistence type="predicted"/>
<dbReference type="Proteomes" id="UP000800035">
    <property type="component" value="Unassembled WGS sequence"/>
</dbReference>
<evidence type="ECO:0000256" key="1">
    <source>
        <dbReference type="SAM" id="MobiDB-lite"/>
    </source>
</evidence>
<protein>
    <recommendedName>
        <fullName evidence="2">DNA replication regulator Sld3 C-terminal domain-containing protein</fullName>
    </recommendedName>
</protein>
<dbReference type="InterPro" id="IPR013948">
    <property type="entry name" value="DNA_replication_reg_Sld3_C"/>
</dbReference>
<feature type="region of interest" description="Disordered" evidence="1">
    <location>
        <begin position="209"/>
        <end position="250"/>
    </location>
</feature>
<dbReference type="InterPro" id="IPR042511">
    <property type="entry name" value="Sld3"/>
</dbReference>
<feature type="compositionally biased region" description="Polar residues" evidence="1">
    <location>
        <begin position="216"/>
        <end position="228"/>
    </location>
</feature>
<feature type="compositionally biased region" description="Basic residues" evidence="1">
    <location>
        <begin position="354"/>
        <end position="364"/>
    </location>
</feature>
<gene>
    <name evidence="3" type="ORF">CC80DRAFT_492390</name>
</gene>
<dbReference type="PANTHER" id="PTHR28067">
    <property type="entry name" value="DNA REPLICATION REGULATOR SLD3"/>
    <property type="match status" value="1"/>
</dbReference>
<evidence type="ECO:0000313" key="3">
    <source>
        <dbReference type="EMBL" id="KAF1956100.1"/>
    </source>
</evidence>
<reference evidence="3" key="1">
    <citation type="journal article" date="2020" name="Stud. Mycol.">
        <title>101 Dothideomycetes genomes: a test case for predicting lifestyles and emergence of pathogens.</title>
        <authorList>
            <person name="Haridas S."/>
            <person name="Albert R."/>
            <person name="Binder M."/>
            <person name="Bloem J."/>
            <person name="Labutti K."/>
            <person name="Salamov A."/>
            <person name="Andreopoulos B."/>
            <person name="Baker S."/>
            <person name="Barry K."/>
            <person name="Bills G."/>
            <person name="Bluhm B."/>
            <person name="Cannon C."/>
            <person name="Castanera R."/>
            <person name="Culley D."/>
            <person name="Daum C."/>
            <person name="Ezra D."/>
            <person name="Gonzalez J."/>
            <person name="Henrissat B."/>
            <person name="Kuo A."/>
            <person name="Liang C."/>
            <person name="Lipzen A."/>
            <person name="Lutzoni F."/>
            <person name="Magnuson J."/>
            <person name="Mondo S."/>
            <person name="Nolan M."/>
            <person name="Ohm R."/>
            <person name="Pangilinan J."/>
            <person name="Park H.-J."/>
            <person name="Ramirez L."/>
            <person name="Alfaro M."/>
            <person name="Sun H."/>
            <person name="Tritt A."/>
            <person name="Yoshinaga Y."/>
            <person name="Zwiers L.-H."/>
            <person name="Turgeon B."/>
            <person name="Goodwin S."/>
            <person name="Spatafora J."/>
            <person name="Crous P."/>
            <person name="Grigoriev I."/>
        </authorList>
    </citation>
    <scope>NUCLEOTIDE SEQUENCE</scope>
    <source>
        <strain evidence="3">CBS 675.92</strain>
    </source>
</reference>
<keyword evidence="4" id="KW-1185">Reference proteome</keyword>
<dbReference type="EMBL" id="ML976992">
    <property type="protein sequence ID" value="KAF1956100.1"/>
    <property type="molecule type" value="Genomic_DNA"/>
</dbReference>
<feature type="region of interest" description="Disordered" evidence="1">
    <location>
        <begin position="528"/>
        <end position="598"/>
    </location>
</feature>
<dbReference type="Pfam" id="PF08639">
    <property type="entry name" value="Sld3_STD"/>
    <property type="match status" value="1"/>
</dbReference>
<evidence type="ECO:0000313" key="4">
    <source>
        <dbReference type="Proteomes" id="UP000800035"/>
    </source>
</evidence>
<feature type="compositionally biased region" description="Polar residues" evidence="1">
    <location>
        <begin position="568"/>
        <end position="580"/>
    </location>
</feature>
<evidence type="ECO:0000259" key="2">
    <source>
        <dbReference type="Pfam" id="PF08639"/>
    </source>
</evidence>
<accession>A0A6A5TVN7</accession>
<feature type="region of interest" description="Disordered" evidence="1">
    <location>
        <begin position="343"/>
        <end position="367"/>
    </location>
</feature>
<feature type="non-terminal residue" evidence="3">
    <location>
        <position position="894"/>
    </location>
</feature>
<feature type="region of interest" description="Disordered" evidence="1">
    <location>
        <begin position="814"/>
        <end position="843"/>
    </location>
</feature>
<feature type="region of interest" description="Disordered" evidence="1">
    <location>
        <begin position="434"/>
        <end position="460"/>
    </location>
</feature>
<dbReference type="OrthoDB" id="5395343at2759"/>
<dbReference type="PANTHER" id="PTHR28067:SF1">
    <property type="entry name" value="DNA REPLICATION REGULATOR SLD3"/>
    <property type="match status" value="1"/>
</dbReference>
<dbReference type="AlphaFoldDB" id="A0A6A5TVN7"/>
<dbReference type="Gene3D" id="1.20.58.2130">
    <property type="match status" value="1"/>
</dbReference>
<feature type="domain" description="DNA replication regulator Sld3 C-terminal" evidence="2">
    <location>
        <begin position="263"/>
        <end position="794"/>
    </location>
</feature>
<name>A0A6A5TVN7_9PLEO</name>